<organism evidence="2 3">
    <name type="scientific">Diploptera punctata</name>
    <name type="common">Pacific beetle cockroach</name>
    <dbReference type="NCBI Taxonomy" id="6984"/>
    <lineage>
        <taxon>Eukaryota</taxon>
        <taxon>Metazoa</taxon>
        <taxon>Ecdysozoa</taxon>
        <taxon>Arthropoda</taxon>
        <taxon>Hexapoda</taxon>
        <taxon>Insecta</taxon>
        <taxon>Pterygota</taxon>
        <taxon>Neoptera</taxon>
        <taxon>Polyneoptera</taxon>
        <taxon>Dictyoptera</taxon>
        <taxon>Blattodea</taxon>
        <taxon>Blaberoidea</taxon>
        <taxon>Blaberidae</taxon>
        <taxon>Diplopterinae</taxon>
        <taxon>Diploptera</taxon>
    </lineage>
</organism>
<reference evidence="2" key="2">
    <citation type="submission" date="2023-05" db="EMBL/GenBank/DDBJ databases">
        <authorList>
            <person name="Fouks B."/>
        </authorList>
    </citation>
    <scope>NUCLEOTIDE SEQUENCE</scope>
    <source>
        <strain evidence="2">Stay&amp;Tobe</strain>
        <tissue evidence="2">Testes</tissue>
    </source>
</reference>
<evidence type="ECO:0000256" key="1">
    <source>
        <dbReference type="SAM" id="Phobius"/>
    </source>
</evidence>
<dbReference type="Proteomes" id="UP001233999">
    <property type="component" value="Unassembled WGS sequence"/>
</dbReference>
<gene>
    <name evidence="2" type="ORF">L9F63_007951</name>
</gene>
<reference evidence="2" key="1">
    <citation type="journal article" date="2023" name="IScience">
        <title>Live-bearing cockroach genome reveals convergent evolutionary mechanisms linked to viviparity in insects and beyond.</title>
        <authorList>
            <person name="Fouks B."/>
            <person name="Harrison M.C."/>
            <person name="Mikhailova A.A."/>
            <person name="Marchal E."/>
            <person name="English S."/>
            <person name="Carruthers M."/>
            <person name="Jennings E.C."/>
            <person name="Chiamaka E.L."/>
            <person name="Frigard R.A."/>
            <person name="Pippel M."/>
            <person name="Attardo G.M."/>
            <person name="Benoit J.B."/>
            <person name="Bornberg-Bauer E."/>
            <person name="Tobe S.S."/>
        </authorList>
    </citation>
    <scope>NUCLEOTIDE SEQUENCE</scope>
    <source>
        <strain evidence="2">Stay&amp;Tobe</strain>
    </source>
</reference>
<protein>
    <submittedName>
        <fullName evidence="2">Uncharacterized protein</fullName>
    </submittedName>
</protein>
<feature type="non-terminal residue" evidence="2">
    <location>
        <position position="1"/>
    </location>
</feature>
<keyword evidence="1" id="KW-1133">Transmembrane helix</keyword>
<evidence type="ECO:0000313" key="2">
    <source>
        <dbReference type="EMBL" id="KAJ9574888.1"/>
    </source>
</evidence>
<feature type="non-terminal residue" evidence="2">
    <location>
        <position position="197"/>
    </location>
</feature>
<comment type="caution">
    <text evidence="2">The sequence shown here is derived from an EMBL/GenBank/DDBJ whole genome shotgun (WGS) entry which is preliminary data.</text>
</comment>
<dbReference type="EMBL" id="JASPKZ010010254">
    <property type="protein sequence ID" value="KAJ9574888.1"/>
    <property type="molecule type" value="Genomic_DNA"/>
</dbReference>
<accession>A0AAD8E2I3</accession>
<evidence type="ECO:0000313" key="3">
    <source>
        <dbReference type="Proteomes" id="UP001233999"/>
    </source>
</evidence>
<keyword evidence="1" id="KW-0472">Membrane</keyword>
<name>A0AAD8E2I3_DIPPU</name>
<keyword evidence="3" id="KW-1185">Reference proteome</keyword>
<sequence length="197" mass="21514">IFVVSTVVLNLKCNVQIQIRLTDYSKPQLALVQSIKTGWLKATRTLILVVGAGVCFFCVLINGKSIYAASGERSAMLVEGVLSILTCCLRGFALSNSVLMTPRLLRILGHLSPLAAYIDFLVRVLPLSELLSINSELLLLFFELFGLSLYMCLPLSQLPLLTVFHEGLSLSLPLPTLLLMHLWEASFGSVIANSGYG</sequence>
<feature type="transmembrane region" description="Helical" evidence="1">
    <location>
        <begin position="45"/>
        <end position="63"/>
    </location>
</feature>
<proteinExistence type="predicted"/>
<dbReference type="AlphaFoldDB" id="A0AAD8E2I3"/>
<keyword evidence="1" id="KW-0812">Transmembrane</keyword>